<protein>
    <submittedName>
        <fullName evidence="2">Uncharacterized protein</fullName>
    </submittedName>
</protein>
<proteinExistence type="predicted"/>
<name>A0A0F9A725_9ZZZZ</name>
<gene>
    <name evidence="2" type="ORF">LCGC14_2606590</name>
</gene>
<dbReference type="AlphaFoldDB" id="A0A0F9A725"/>
<sequence>MDQPSKKRGRPKGPEKIKKTIRWPPELWAEIKAAAVEDDQNITEKLEELVRDGLEQR</sequence>
<evidence type="ECO:0000313" key="2">
    <source>
        <dbReference type="EMBL" id="KKL05379.1"/>
    </source>
</evidence>
<organism evidence="2">
    <name type="scientific">marine sediment metagenome</name>
    <dbReference type="NCBI Taxonomy" id="412755"/>
    <lineage>
        <taxon>unclassified sequences</taxon>
        <taxon>metagenomes</taxon>
        <taxon>ecological metagenomes</taxon>
    </lineage>
</organism>
<dbReference type="GO" id="GO:0006355">
    <property type="term" value="P:regulation of DNA-templated transcription"/>
    <property type="evidence" value="ECO:0007669"/>
    <property type="project" value="InterPro"/>
</dbReference>
<reference evidence="2" key="1">
    <citation type="journal article" date="2015" name="Nature">
        <title>Complex archaea that bridge the gap between prokaryotes and eukaryotes.</title>
        <authorList>
            <person name="Spang A."/>
            <person name="Saw J.H."/>
            <person name="Jorgensen S.L."/>
            <person name="Zaremba-Niedzwiedzka K."/>
            <person name="Martijn J."/>
            <person name="Lind A.E."/>
            <person name="van Eijk R."/>
            <person name="Schleper C."/>
            <person name="Guy L."/>
            <person name="Ettema T.J."/>
        </authorList>
    </citation>
    <scope>NUCLEOTIDE SEQUENCE</scope>
</reference>
<dbReference type="InterPro" id="IPR010985">
    <property type="entry name" value="Ribbon_hlx_hlx"/>
</dbReference>
<feature type="region of interest" description="Disordered" evidence="1">
    <location>
        <begin position="1"/>
        <end position="21"/>
    </location>
</feature>
<feature type="compositionally biased region" description="Basic residues" evidence="1">
    <location>
        <begin position="1"/>
        <end position="11"/>
    </location>
</feature>
<feature type="non-terminal residue" evidence="2">
    <location>
        <position position="57"/>
    </location>
</feature>
<dbReference type="SUPFAM" id="SSF47598">
    <property type="entry name" value="Ribbon-helix-helix"/>
    <property type="match status" value="1"/>
</dbReference>
<dbReference type="EMBL" id="LAZR01044142">
    <property type="protein sequence ID" value="KKL05379.1"/>
    <property type="molecule type" value="Genomic_DNA"/>
</dbReference>
<comment type="caution">
    <text evidence="2">The sequence shown here is derived from an EMBL/GenBank/DDBJ whole genome shotgun (WGS) entry which is preliminary data.</text>
</comment>
<accession>A0A0F9A725</accession>
<evidence type="ECO:0000256" key="1">
    <source>
        <dbReference type="SAM" id="MobiDB-lite"/>
    </source>
</evidence>